<evidence type="ECO:0000313" key="3">
    <source>
        <dbReference type="Proteomes" id="UP001164472"/>
    </source>
</evidence>
<keyword evidence="3" id="KW-1185">Reference proteome</keyword>
<dbReference type="Proteomes" id="UP001164472">
    <property type="component" value="Chromosome"/>
</dbReference>
<protein>
    <submittedName>
        <fullName evidence="2">Uncharacterized protein</fullName>
    </submittedName>
</protein>
<sequence>MIISQSYLMAWGIYLLSAIGLIIVFWRMTRSIPSKDIAKVLRMVVIVLLLTPVDIGLDAKWFAPAYLVGGYEWVIGNSHLAIKAGIHLLGALTLLTALLTLEYIVRKLLHLQEA</sequence>
<name>A0A9E8KRF1_9ALTE</name>
<feature type="transmembrane region" description="Helical" evidence="1">
    <location>
        <begin position="40"/>
        <end position="62"/>
    </location>
</feature>
<dbReference type="KEGG" id="asem:NNL22_05290"/>
<keyword evidence="1" id="KW-0812">Transmembrane</keyword>
<proteinExistence type="predicted"/>
<feature type="transmembrane region" description="Helical" evidence="1">
    <location>
        <begin position="82"/>
        <end position="105"/>
    </location>
</feature>
<evidence type="ECO:0000313" key="2">
    <source>
        <dbReference type="EMBL" id="UZW75997.1"/>
    </source>
</evidence>
<keyword evidence="1" id="KW-0472">Membrane</keyword>
<keyword evidence="1" id="KW-1133">Transmembrane helix</keyword>
<feature type="transmembrane region" description="Helical" evidence="1">
    <location>
        <begin position="6"/>
        <end position="28"/>
    </location>
</feature>
<evidence type="ECO:0000256" key="1">
    <source>
        <dbReference type="SAM" id="Phobius"/>
    </source>
</evidence>
<dbReference type="AlphaFoldDB" id="A0A9E8KRF1"/>
<accession>A0A9E8KRF1</accession>
<dbReference type="RefSeq" id="WP_251812225.1">
    <property type="nucleotide sequence ID" value="NZ_CP101527.1"/>
</dbReference>
<gene>
    <name evidence="2" type="ORF">NNL22_05290</name>
</gene>
<reference evidence="2" key="1">
    <citation type="submission" date="2022-07" db="EMBL/GenBank/DDBJ databases">
        <title>Alkalimarinus sp. nov., isolated from gut of a Alitta virens.</title>
        <authorList>
            <person name="Yang A.I."/>
            <person name="Shin N.-R."/>
        </authorList>
    </citation>
    <scope>NUCLEOTIDE SEQUENCE</scope>
    <source>
        <strain evidence="2">FA028</strain>
    </source>
</reference>
<organism evidence="2 3">
    <name type="scientific">Alkalimarinus sediminis</name>
    <dbReference type="NCBI Taxonomy" id="1632866"/>
    <lineage>
        <taxon>Bacteria</taxon>
        <taxon>Pseudomonadati</taxon>
        <taxon>Pseudomonadota</taxon>
        <taxon>Gammaproteobacteria</taxon>
        <taxon>Alteromonadales</taxon>
        <taxon>Alteromonadaceae</taxon>
        <taxon>Alkalimarinus</taxon>
    </lineage>
</organism>
<dbReference type="EMBL" id="CP101527">
    <property type="protein sequence ID" value="UZW75997.1"/>
    <property type="molecule type" value="Genomic_DNA"/>
</dbReference>